<dbReference type="InterPro" id="IPR036317">
    <property type="entry name" value="Cullin_homology_sf"/>
</dbReference>
<dbReference type="InterPro" id="IPR016158">
    <property type="entry name" value="Cullin_homology"/>
</dbReference>
<dbReference type="InterPro" id="IPR059120">
    <property type="entry name" value="Cullin-like_AB"/>
</dbReference>
<dbReference type="Pfam" id="PF26557">
    <property type="entry name" value="Cullin_AB"/>
    <property type="match status" value="1"/>
</dbReference>
<proteinExistence type="inferred from homology"/>
<dbReference type="Pfam" id="PF10557">
    <property type="entry name" value="Cullin_Nedd8"/>
    <property type="match status" value="1"/>
</dbReference>
<dbReference type="SUPFAM" id="SSF74788">
    <property type="entry name" value="Cullin repeat-like"/>
    <property type="match status" value="1"/>
</dbReference>
<evidence type="ECO:0000256" key="5">
    <source>
        <dbReference type="RuleBase" id="RU003829"/>
    </source>
</evidence>
<dbReference type="InterPro" id="IPR019559">
    <property type="entry name" value="Cullin_neddylation_domain"/>
</dbReference>
<dbReference type="OrthoDB" id="27073at2759"/>
<dbReference type="GO" id="GO:0031625">
    <property type="term" value="F:ubiquitin protein ligase binding"/>
    <property type="evidence" value="ECO:0007669"/>
    <property type="project" value="InterPro"/>
</dbReference>
<dbReference type="PANTHER" id="PTHR11932">
    <property type="entry name" value="CULLIN"/>
    <property type="match status" value="1"/>
</dbReference>
<keyword evidence="2" id="KW-1017">Isopeptide bond</keyword>
<evidence type="ECO:0000256" key="1">
    <source>
        <dbReference type="ARBA" id="ARBA00006019"/>
    </source>
</evidence>
<dbReference type="InterPro" id="IPR001373">
    <property type="entry name" value="Cullin_N"/>
</dbReference>
<dbReference type="SUPFAM" id="SSF75632">
    <property type="entry name" value="Cullin homology domain"/>
    <property type="match status" value="1"/>
</dbReference>
<feature type="region of interest" description="Disordered" evidence="6">
    <location>
        <begin position="28"/>
        <end position="64"/>
    </location>
</feature>
<dbReference type="Proteomes" id="UP000308652">
    <property type="component" value="Unassembled WGS sequence"/>
</dbReference>
<dbReference type="Pfam" id="PF00888">
    <property type="entry name" value="Cullin"/>
    <property type="match status" value="1"/>
</dbReference>
<dbReference type="InterPro" id="IPR016159">
    <property type="entry name" value="Cullin_repeat-like_dom_sf"/>
</dbReference>
<dbReference type="SMART" id="SM00182">
    <property type="entry name" value="CULLIN"/>
    <property type="match status" value="1"/>
</dbReference>
<accession>A0A5C3M0Q1</accession>
<dbReference type="STRING" id="68775.A0A5C3M0Q1"/>
<evidence type="ECO:0000313" key="8">
    <source>
        <dbReference type="EMBL" id="TFK38770.1"/>
    </source>
</evidence>
<evidence type="ECO:0000256" key="4">
    <source>
        <dbReference type="PROSITE-ProRule" id="PRU00330"/>
    </source>
</evidence>
<dbReference type="GO" id="GO:0006511">
    <property type="term" value="P:ubiquitin-dependent protein catabolic process"/>
    <property type="evidence" value="ECO:0007669"/>
    <property type="project" value="InterPro"/>
</dbReference>
<evidence type="ECO:0000256" key="2">
    <source>
        <dbReference type="ARBA" id="ARBA00022499"/>
    </source>
</evidence>
<gene>
    <name evidence="8" type="ORF">BDQ12DRAFT_605238</name>
</gene>
<sequence>MATVFNLLTLPKTSGGLSEIRSTVIDSVDSGSASPRRKVPRLDTDSDSASASRSKPTKAPSGPITITIRGDFAPRLQDNSRAFALVRQCIRIILTRDNPEFLPSSYEHIYSSCRAIVGASGGEGLYDALKMELEQSIGRLANSLISTPNTGIEWITFFVDACDWFGTHIDKLQSLLTYLDQGYAARDPKVASVRELAFSQFSNRIFDDRRIVEYLRSGISEWLSWERKNNSEHKDRDRIKLLIKHLLTHQQYSPIEEYYLEITRAFYMAESNERAKNMKNDPKGFYQFVSRRIKQEDARCKDVLPVGSWVLVRKVTEKALWTGRLEWLANETLGAYMDDKDITELEKMYTLFARVDGAKILCAAFRKHIRTSVENIVKDSAHDEDMVQRLLDLKALADTTIVSAFLDEATAIPDKSNNTNDNKASTSIPLPRVPNQEFTYALSDAFTTGFKARRNKPAEMIAKYLDKAMRKGQGTTTDSEFEALLDSVLALYRFTEDKDVFRTFYHRSLAKRLLLEKSASNDFEAAMLKKLKEQYDPEFGMAEDMFKDLALSREAMREYHAKKAVASPARILTAMVLQQSAWPFTAPNSSITLPENMQDELDNYKAYYKFKHTAHRLTWDHALGTATLTARFKAGIKELSVSLYQAVILLLFNDEDTIPFKYIKEATNMEDGELRRTLQSLACGKKKVLKKLPPGKDVNDEDIFKFNDDFDDPRAKVHINSIQAKVSPEESKRTNISIEGDRKHYIDAAIVRIMKAKKEMGYEQLKAATIDAVKNHFVPQVDIIKKRIDSLVESDYLERSEEDRSIFHYVA</sequence>
<name>A0A5C3M0Q1_9AGAR</name>
<dbReference type="PROSITE" id="PS50069">
    <property type="entry name" value="CULLIN_2"/>
    <property type="match status" value="1"/>
</dbReference>
<dbReference type="FunFam" id="1.10.10.10:FF:000014">
    <property type="entry name" value="Cullin 1"/>
    <property type="match status" value="1"/>
</dbReference>
<dbReference type="Gene3D" id="1.20.1310.10">
    <property type="entry name" value="Cullin Repeats"/>
    <property type="match status" value="4"/>
</dbReference>
<keyword evidence="3" id="KW-0832">Ubl conjugation</keyword>
<dbReference type="Gene3D" id="1.10.10.10">
    <property type="entry name" value="Winged helix-like DNA-binding domain superfamily/Winged helix DNA-binding domain"/>
    <property type="match status" value="1"/>
</dbReference>
<dbReference type="AlphaFoldDB" id="A0A5C3M0Q1"/>
<keyword evidence="9" id="KW-1185">Reference proteome</keyword>
<dbReference type="InterPro" id="IPR036390">
    <property type="entry name" value="WH_DNA-bd_sf"/>
</dbReference>
<evidence type="ECO:0000256" key="3">
    <source>
        <dbReference type="ARBA" id="ARBA00022843"/>
    </source>
</evidence>
<evidence type="ECO:0000256" key="6">
    <source>
        <dbReference type="SAM" id="MobiDB-lite"/>
    </source>
</evidence>
<comment type="similarity">
    <text evidence="1 4 5">Belongs to the cullin family.</text>
</comment>
<organism evidence="8 9">
    <name type="scientific">Crucibulum laeve</name>
    <dbReference type="NCBI Taxonomy" id="68775"/>
    <lineage>
        <taxon>Eukaryota</taxon>
        <taxon>Fungi</taxon>
        <taxon>Dikarya</taxon>
        <taxon>Basidiomycota</taxon>
        <taxon>Agaricomycotina</taxon>
        <taxon>Agaricomycetes</taxon>
        <taxon>Agaricomycetidae</taxon>
        <taxon>Agaricales</taxon>
        <taxon>Agaricineae</taxon>
        <taxon>Nidulariaceae</taxon>
        <taxon>Crucibulum</taxon>
    </lineage>
</organism>
<dbReference type="InterPro" id="IPR045093">
    <property type="entry name" value="Cullin"/>
</dbReference>
<reference evidence="8 9" key="1">
    <citation type="journal article" date="2019" name="Nat. Ecol. Evol.">
        <title>Megaphylogeny resolves global patterns of mushroom evolution.</title>
        <authorList>
            <person name="Varga T."/>
            <person name="Krizsan K."/>
            <person name="Foldi C."/>
            <person name="Dima B."/>
            <person name="Sanchez-Garcia M."/>
            <person name="Sanchez-Ramirez S."/>
            <person name="Szollosi G.J."/>
            <person name="Szarkandi J.G."/>
            <person name="Papp V."/>
            <person name="Albert L."/>
            <person name="Andreopoulos W."/>
            <person name="Angelini C."/>
            <person name="Antonin V."/>
            <person name="Barry K.W."/>
            <person name="Bougher N.L."/>
            <person name="Buchanan P."/>
            <person name="Buyck B."/>
            <person name="Bense V."/>
            <person name="Catcheside P."/>
            <person name="Chovatia M."/>
            <person name="Cooper J."/>
            <person name="Damon W."/>
            <person name="Desjardin D."/>
            <person name="Finy P."/>
            <person name="Geml J."/>
            <person name="Haridas S."/>
            <person name="Hughes K."/>
            <person name="Justo A."/>
            <person name="Karasinski D."/>
            <person name="Kautmanova I."/>
            <person name="Kiss B."/>
            <person name="Kocsube S."/>
            <person name="Kotiranta H."/>
            <person name="LaButti K.M."/>
            <person name="Lechner B.E."/>
            <person name="Liimatainen K."/>
            <person name="Lipzen A."/>
            <person name="Lukacs Z."/>
            <person name="Mihaltcheva S."/>
            <person name="Morgado L.N."/>
            <person name="Niskanen T."/>
            <person name="Noordeloos M.E."/>
            <person name="Ohm R.A."/>
            <person name="Ortiz-Santana B."/>
            <person name="Ovrebo C."/>
            <person name="Racz N."/>
            <person name="Riley R."/>
            <person name="Savchenko A."/>
            <person name="Shiryaev A."/>
            <person name="Soop K."/>
            <person name="Spirin V."/>
            <person name="Szebenyi C."/>
            <person name="Tomsovsky M."/>
            <person name="Tulloss R.E."/>
            <person name="Uehling J."/>
            <person name="Grigoriev I.V."/>
            <person name="Vagvolgyi C."/>
            <person name="Papp T."/>
            <person name="Martin F.M."/>
            <person name="Miettinen O."/>
            <person name="Hibbett D.S."/>
            <person name="Nagy L.G."/>
        </authorList>
    </citation>
    <scope>NUCLEOTIDE SEQUENCE [LARGE SCALE GENOMIC DNA]</scope>
    <source>
        <strain evidence="8 9">CBS 166.37</strain>
    </source>
</reference>
<evidence type="ECO:0000259" key="7">
    <source>
        <dbReference type="PROSITE" id="PS50069"/>
    </source>
</evidence>
<dbReference type="Gene3D" id="3.30.230.130">
    <property type="entry name" value="Cullin, Chain C, Domain 2"/>
    <property type="match status" value="1"/>
</dbReference>
<evidence type="ECO:0000313" key="9">
    <source>
        <dbReference type="Proteomes" id="UP000308652"/>
    </source>
</evidence>
<dbReference type="SMART" id="SM00884">
    <property type="entry name" value="Cullin_Nedd8"/>
    <property type="match status" value="1"/>
</dbReference>
<dbReference type="InterPro" id="IPR036388">
    <property type="entry name" value="WH-like_DNA-bd_sf"/>
</dbReference>
<protein>
    <submittedName>
        <fullName evidence="8">Cullin-4B</fullName>
    </submittedName>
</protein>
<dbReference type="SUPFAM" id="SSF46785">
    <property type="entry name" value="Winged helix' DNA-binding domain"/>
    <property type="match status" value="1"/>
</dbReference>
<feature type="domain" description="Cullin family profile" evidence="7">
    <location>
        <begin position="456"/>
        <end position="682"/>
    </location>
</feature>
<dbReference type="EMBL" id="ML213602">
    <property type="protein sequence ID" value="TFK38770.1"/>
    <property type="molecule type" value="Genomic_DNA"/>
</dbReference>